<dbReference type="InterPro" id="IPR023214">
    <property type="entry name" value="HAD_sf"/>
</dbReference>
<accession>A0A6C0LF61</accession>
<evidence type="ECO:0008006" key="2">
    <source>
        <dbReference type="Google" id="ProtNLM"/>
    </source>
</evidence>
<reference evidence="1" key="1">
    <citation type="journal article" date="2020" name="Nature">
        <title>Giant virus diversity and host interactions through global metagenomics.</title>
        <authorList>
            <person name="Schulz F."/>
            <person name="Roux S."/>
            <person name="Paez-Espino D."/>
            <person name="Jungbluth S."/>
            <person name="Walsh D.A."/>
            <person name="Denef V.J."/>
            <person name="McMahon K.D."/>
            <person name="Konstantinidis K.T."/>
            <person name="Eloe-Fadrosh E.A."/>
            <person name="Kyrpides N.C."/>
            <person name="Woyke T."/>
        </authorList>
    </citation>
    <scope>NUCLEOTIDE SEQUENCE</scope>
    <source>
        <strain evidence="1">GVMAG-M-3300027804-47</strain>
    </source>
</reference>
<evidence type="ECO:0000313" key="1">
    <source>
        <dbReference type="EMBL" id="QHU29183.1"/>
    </source>
</evidence>
<dbReference type="AlphaFoldDB" id="A0A6C0LF61"/>
<dbReference type="EMBL" id="MN740482">
    <property type="protein sequence ID" value="QHU29183.1"/>
    <property type="molecule type" value="Genomic_DNA"/>
</dbReference>
<dbReference type="Gene3D" id="3.40.50.1000">
    <property type="entry name" value="HAD superfamily/HAD-like"/>
    <property type="match status" value="1"/>
</dbReference>
<proteinExistence type="predicted"/>
<name>A0A6C0LF61_9ZZZZ</name>
<organism evidence="1">
    <name type="scientific">viral metagenome</name>
    <dbReference type="NCBI Taxonomy" id="1070528"/>
    <lineage>
        <taxon>unclassified sequences</taxon>
        <taxon>metagenomes</taxon>
        <taxon>organismal metagenomes</taxon>
    </lineage>
</organism>
<sequence>MKKLPFIIILDVENTIIGDYDMLVTEWYVLEYIYNICKKKGINAKCFSSDLVDMQDELKNGLLRPNVGDFLRFCNTKFKNAEVFLYTSSGYAWTNLVLGKNIESALKMKINRPFLTLHNSMKNDSLKSVANTYPLMIQTLVKRYPLLKDEKVSEYILNNRTILVDDMPNDLFAYTGRRLICPKYNFANDYDIYEKLIRKYKLNPEIFNDKDILAYLHERKILVYNENGNDFQKNKEYIAIAKTYHAIRKEIKKNKDGITKEDTYFKDLIKELSKKKIGDEILTDKNITMLNIKLLSKNFTKEDE</sequence>
<protein>
    <recommendedName>
        <fullName evidence="2">FCP1 homology domain-containing protein</fullName>
    </recommendedName>
</protein>